<feature type="domain" description="TonB-dependent receptor plug" evidence="2">
    <location>
        <begin position="145"/>
        <end position="222"/>
    </location>
</feature>
<dbReference type="Gene3D" id="2.60.40.1120">
    <property type="entry name" value="Carboxypeptidase-like, regulatory domain"/>
    <property type="match status" value="1"/>
</dbReference>
<reference evidence="3" key="2">
    <citation type="journal article" date="2012" name="Environ. Microbiol.">
        <title>Genomic content of uncultured Bacteroidetes from contrasting oceanic provinces in the North Atlantic Ocean.</title>
        <authorList>
            <person name="Gomez-Pereira P.R."/>
            <person name="Schuler M."/>
            <person name="Fuchs B.M."/>
            <person name="Bennke C."/>
            <person name="Teeling H."/>
            <person name="Waldmann J."/>
            <person name="Richter M."/>
            <person name="Barbe V."/>
            <person name="Bataille E."/>
            <person name="Glockner F.O."/>
            <person name="Amann R."/>
        </authorList>
    </citation>
    <scope>NUCLEOTIDE SEQUENCE</scope>
</reference>
<gene>
    <name evidence="3" type="ORF">S18_906_0018</name>
</gene>
<feature type="chain" id="PRO_5003318439" evidence="1">
    <location>
        <begin position="20"/>
        <end position="779"/>
    </location>
</feature>
<keyword evidence="1" id="KW-0732">Signal</keyword>
<dbReference type="InterPro" id="IPR037066">
    <property type="entry name" value="Plug_dom_sf"/>
</dbReference>
<keyword evidence="3" id="KW-0675">Receptor</keyword>
<dbReference type="AlphaFoldDB" id="F4MN47"/>
<sequence>MKKVITSCIYIFLFFVVFTAQNTGTIRGTVYEKENGEPAFGTNVKIKGTGIGSSSDINGFYQISKVAPGTYTLEVSSVEFKNIEFEVVVKAGRIVTKNFFMEENTEVLTEFEISAEALERKTDVKMSVIKATPKDMAHVVSIGGEPDFAQYLQTAPGVITTGDQGGQMYIRGGSPIQNKVILDGMTIYNPFHSIGFFSVFDTDIIRSVDIFTGGFGAVYGGRISSIMDISSKDGNKKQFSGKASISPFGSKLMVEGPLKKLSDDGGASISYVFSGKTSYLEQSSKFLYSYIDSAGLPFNFTDLYGKVSVNGENGSKVNFFGFNYNDQVRYKAVSDLNWDAWGAGTNFMVLPSSSPVLIMGKFNISDYQISLAENDPNSGEQMPPRSSKINGFNLGFDFKYFIKADEVKYGIEVNGFKTEFNFFNSVGREIEQNNYTTELSGYVDAKIIRGLFVINPGFRAQYYASLKNFSPEPRLGIKYNVSENFRLKAAGGVYSQNLISANSDRDVVNLFYGFLSGPENLQDNIINEDGSELERTHSLQKATHAIFGVEQDIGKNFTINVEGYFKRFNQLTNMNRNKLYDDNGDNFDIPDIAKKDFIIETGNAYGFDAVLKYSVEKTYLWFVYSLGKVTRWDGVQTYSPVFDRRHNINIVGTQKFGKNDGWEINLRWNLGSGLPFTQTQGYYHLIDYSQGLGTNGNTTNSDNLSIIYAPINEGRLPAYHRLDLAVKRKITISEKSEINITASVTNIYSRNNIFYVDRITNQKVYQLPILPSLGVNWSF</sequence>
<dbReference type="Gene3D" id="2.170.130.10">
    <property type="entry name" value="TonB-dependent receptor, plug domain"/>
    <property type="match status" value="1"/>
</dbReference>
<dbReference type="InterPro" id="IPR012910">
    <property type="entry name" value="Plug_dom"/>
</dbReference>
<protein>
    <submittedName>
        <fullName evidence="3">TonB-dependent outer membrane receptor</fullName>
    </submittedName>
</protein>
<evidence type="ECO:0000256" key="1">
    <source>
        <dbReference type="SAM" id="SignalP"/>
    </source>
</evidence>
<dbReference type="SUPFAM" id="SSF56935">
    <property type="entry name" value="Porins"/>
    <property type="match status" value="1"/>
</dbReference>
<dbReference type="Pfam" id="PF13715">
    <property type="entry name" value="CarbopepD_reg_2"/>
    <property type="match status" value="1"/>
</dbReference>
<dbReference type="SUPFAM" id="SSF49464">
    <property type="entry name" value="Carboxypeptidase regulatory domain-like"/>
    <property type="match status" value="1"/>
</dbReference>
<proteinExistence type="predicted"/>
<accession>F4MN47</accession>
<dbReference type="EMBL" id="FQ032827">
    <property type="protein sequence ID" value="CBL87560.1"/>
    <property type="molecule type" value="Genomic_DNA"/>
</dbReference>
<reference evidence="3" key="1">
    <citation type="submission" date="2010-05" db="EMBL/GenBank/DDBJ databases">
        <authorList>
            <person name="Genoscope - CEA"/>
        </authorList>
    </citation>
    <scope>NUCLEOTIDE SEQUENCE</scope>
</reference>
<evidence type="ECO:0000259" key="2">
    <source>
        <dbReference type="Pfam" id="PF07715"/>
    </source>
</evidence>
<evidence type="ECO:0000313" key="3">
    <source>
        <dbReference type="EMBL" id="CBL87560.1"/>
    </source>
</evidence>
<feature type="signal peptide" evidence="1">
    <location>
        <begin position="1"/>
        <end position="19"/>
    </location>
</feature>
<name>F4MN47_9BACT</name>
<organism evidence="3">
    <name type="scientific">uncultured Flavobacteriia bacterium</name>
    <dbReference type="NCBI Taxonomy" id="212695"/>
    <lineage>
        <taxon>Bacteria</taxon>
        <taxon>Pseudomonadati</taxon>
        <taxon>Bacteroidota</taxon>
        <taxon>Flavobacteriia</taxon>
        <taxon>environmental samples</taxon>
    </lineage>
</organism>
<dbReference type="Pfam" id="PF07715">
    <property type="entry name" value="Plug"/>
    <property type="match status" value="1"/>
</dbReference>
<dbReference type="InterPro" id="IPR008969">
    <property type="entry name" value="CarboxyPept-like_regulatory"/>
</dbReference>